<name>A0A0D1Y6N8_9EURO</name>
<dbReference type="OrthoDB" id="20872at2759"/>
<dbReference type="SUPFAM" id="SSF53448">
    <property type="entry name" value="Nucleotide-diphospho-sugar transferases"/>
    <property type="match status" value="1"/>
</dbReference>
<sequence length="243" mass="26818">MAATIDIRSLILAGGQSSRMGSPKCLLSFPRASGDIPLILQTLLLHLEAARCHKNSKTRAIMISVRNEAQKKEIEDALQPHLDNQPIQVEFVLDTQADCGPVMGLVAAHKVDEQAHWLVTGCDYPLLETASLLQLSAEHCSAQSAITCFRNQDGWTEPLLAIWSPYALERLLRMSSSNPDIGPNRVIRAFADEERGFTRLPAFSSGVRMVSPQDELWIKSVDTPAEWDEARKNIYTRAAAPGT</sequence>
<dbReference type="HOGENOM" id="CLU_055597_3_0_1"/>
<organism evidence="3 4">
    <name type="scientific">Exophiala sideris</name>
    <dbReference type="NCBI Taxonomy" id="1016849"/>
    <lineage>
        <taxon>Eukaryota</taxon>
        <taxon>Fungi</taxon>
        <taxon>Dikarya</taxon>
        <taxon>Ascomycota</taxon>
        <taxon>Pezizomycotina</taxon>
        <taxon>Eurotiomycetes</taxon>
        <taxon>Chaetothyriomycetidae</taxon>
        <taxon>Chaetothyriales</taxon>
        <taxon>Herpotrichiellaceae</taxon>
        <taxon>Exophiala</taxon>
    </lineage>
</organism>
<keyword evidence="1" id="KW-0808">Transferase</keyword>
<evidence type="ECO:0000313" key="3">
    <source>
        <dbReference type="EMBL" id="KIV78512.1"/>
    </source>
</evidence>
<dbReference type="PANTHER" id="PTHR19136">
    <property type="entry name" value="MOLYBDENUM COFACTOR GUANYLYLTRANSFERASE"/>
    <property type="match status" value="1"/>
</dbReference>
<feature type="domain" description="MobA-like NTP transferase" evidence="2">
    <location>
        <begin position="10"/>
        <end position="177"/>
    </location>
</feature>
<dbReference type="Proteomes" id="UP000053599">
    <property type="component" value="Unassembled WGS sequence"/>
</dbReference>
<dbReference type="InterPro" id="IPR029044">
    <property type="entry name" value="Nucleotide-diphossugar_trans"/>
</dbReference>
<evidence type="ECO:0000256" key="1">
    <source>
        <dbReference type="ARBA" id="ARBA00022679"/>
    </source>
</evidence>
<dbReference type="PANTHER" id="PTHR19136:SF81">
    <property type="entry name" value="MOLYBDENUM COFACTOR GUANYLYLTRANSFERASE"/>
    <property type="match status" value="1"/>
</dbReference>
<dbReference type="GO" id="GO:0016779">
    <property type="term" value="F:nucleotidyltransferase activity"/>
    <property type="evidence" value="ECO:0007669"/>
    <property type="project" value="TreeGrafter"/>
</dbReference>
<dbReference type="Gene3D" id="3.90.550.10">
    <property type="entry name" value="Spore Coat Polysaccharide Biosynthesis Protein SpsA, Chain A"/>
    <property type="match status" value="1"/>
</dbReference>
<reference evidence="3 4" key="1">
    <citation type="submission" date="2015-01" db="EMBL/GenBank/DDBJ databases">
        <title>The Genome Sequence of Exophiala sideris CBS121828.</title>
        <authorList>
            <consortium name="The Broad Institute Genomics Platform"/>
            <person name="Cuomo C."/>
            <person name="de Hoog S."/>
            <person name="Gorbushina A."/>
            <person name="Stielow B."/>
            <person name="Teixiera M."/>
            <person name="Abouelleil A."/>
            <person name="Chapman S.B."/>
            <person name="Priest M."/>
            <person name="Young S.K."/>
            <person name="Wortman J."/>
            <person name="Nusbaum C."/>
            <person name="Birren B."/>
        </authorList>
    </citation>
    <scope>NUCLEOTIDE SEQUENCE [LARGE SCALE GENOMIC DNA]</scope>
    <source>
        <strain evidence="3 4">CBS 121828</strain>
    </source>
</reference>
<dbReference type="AlphaFoldDB" id="A0A0D1Y6N8"/>
<dbReference type="Pfam" id="PF12804">
    <property type="entry name" value="NTP_transf_3"/>
    <property type="match status" value="1"/>
</dbReference>
<protein>
    <recommendedName>
        <fullName evidence="2">MobA-like NTP transferase domain-containing protein</fullName>
    </recommendedName>
</protein>
<proteinExistence type="predicted"/>
<gene>
    <name evidence="3" type="ORF">PV11_10221</name>
</gene>
<dbReference type="EMBL" id="KN846954">
    <property type="protein sequence ID" value="KIV78512.1"/>
    <property type="molecule type" value="Genomic_DNA"/>
</dbReference>
<evidence type="ECO:0000259" key="2">
    <source>
        <dbReference type="Pfam" id="PF12804"/>
    </source>
</evidence>
<accession>A0A0D1Y6N8</accession>
<evidence type="ECO:0000313" key="4">
    <source>
        <dbReference type="Proteomes" id="UP000053599"/>
    </source>
</evidence>
<dbReference type="InterPro" id="IPR025877">
    <property type="entry name" value="MobA-like_NTP_Trfase"/>
</dbReference>